<evidence type="ECO:0000313" key="2">
    <source>
        <dbReference type="EMBL" id="MCH8616540.1"/>
    </source>
</evidence>
<comment type="caution">
    <text evidence="2">The sequence shown here is derived from an EMBL/GenBank/DDBJ whole genome shotgun (WGS) entry which is preliminary data.</text>
</comment>
<proteinExistence type="predicted"/>
<feature type="region of interest" description="Disordered" evidence="1">
    <location>
        <begin position="175"/>
        <end position="257"/>
    </location>
</feature>
<dbReference type="Proteomes" id="UP001203058">
    <property type="component" value="Unassembled WGS sequence"/>
</dbReference>
<protein>
    <submittedName>
        <fullName evidence="2">Uncharacterized protein</fullName>
    </submittedName>
</protein>
<sequence length="257" mass="28500">MSAVLKKLSAKATDRLMKRPATPEIEIGQTDGSWEFQSPYHIEDHDDWEALLFDAFATRSAPAFHAFTTQLSHLCSTEWRGDQQTWNPVQWELRAAIQIVRSLRPRNEAEACLAAQMVAVHLMQLKLSAQALNNGYPEPRSCAIAGKLARTYAMQLETMARLKGKGTRQRITVRKTSTHEHRHIDLHQGDIENGDQPHGPRGAQAAEIKAVSQPESCAALLSPHASGHALPMPSDHGKNAVSSSRRSRRSGGANRHR</sequence>
<evidence type="ECO:0000313" key="3">
    <source>
        <dbReference type="Proteomes" id="UP001203058"/>
    </source>
</evidence>
<accession>A0ABS9VNI5</accession>
<keyword evidence="3" id="KW-1185">Reference proteome</keyword>
<organism evidence="2 3">
    <name type="scientific">Sphingomonas telluris</name>
    <dbReference type="NCBI Taxonomy" id="2907998"/>
    <lineage>
        <taxon>Bacteria</taxon>
        <taxon>Pseudomonadati</taxon>
        <taxon>Pseudomonadota</taxon>
        <taxon>Alphaproteobacteria</taxon>
        <taxon>Sphingomonadales</taxon>
        <taxon>Sphingomonadaceae</taxon>
        <taxon>Sphingomonas</taxon>
    </lineage>
</organism>
<reference evidence="2 3" key="1">
    <citation type="submission" date="2022-03" db="EMBL/GenBank/DDBJ databases">
        <authorList>
            <person name="Jo J.-H."/>
            <person name="Im W.-T."/>
        </authorList>
    </citation>
    <scope>NUCLEOTIDE SEQUENCE [LARGE SCALE GENOMIC DNA]</scope>
    <source>
        <strain evidence="2 3">SM33</strain>
    </source>
</reference>
<feature type="compositionally biased region" description="Basic residues" evidence="1">
    <location>
        <begin position="245"/>
        <end position="257"/>
    </location>
</feature>
<name>A0ABS9VNI5_9SPHN</name>
<dbReference type="RefSeq" id="WP_241447335.1">
    <property type="nucleotide sequence ID" value="NZ_JAKZHW010000001.1"/>
</dbReference>
<dbReference type="EMBL" id="JAKZHW010000001">
    <property type="protein sequence ID" value="MCH8616540.1"/>
    <property type="molecule type" value="Genomic_DNA"/>
</dbReference>
<feature type="compositionally biased region" description="Basic and acidic residues" evidence="1">
    <location>
        <begin position="177"/>
        <end position="190"/>
    </location>
</feature>
<gene>
    <name evidence="2" type="ORF">LZ016_10565</name>
</gene>
<evidence type="ECO:0000256" key="1">
    <source>
        <dbReference type="SAM" id="MobiDB-lite"/>
    </source>
</evidence>